<feature type="domain" description="Response regulatory" evidence="2">
    <location>
        <begin position="12"/>
        <end position="133"/>
    </location>
</feature>
<proteinExistence type="predicted"/>
<dbReference type="GO" id="GO:0000160">
    <property type="term" value="P:phosphorelay signal transduction system"/>
    <property type="evidence" value="ECO:0007669"/>
    <property type="project" value="InterPro"/>
</dbReference>
<evidence type="ECO:0000313" key="4">
    <source>
        <dbReference type="Proteomes" id="UP000002028"/>
    </source>
</evidence>
<dbReference type="AlphaFoldDB" id="D2QJV7"/>
<evidence type="ECO:0000256" key="1">
    <source>
        <dbReference type="PROSITE-ProRule" id="PRU00169"/>
    </source>
</evidence>
<keyword evidence="4" id="KW-1185">Reference proteome</keyword>
<dbReference type="HOGENOM" id="CLU_1863921_0_0_10"/>
<evidence type="ECO:0000313" key="3">
    <source>
        <dbReference type="EMBL" id="ADB40153.1"/>
    </source>
</evidence>
<keyword evidence="1" id="KW-0597">Phosphoprotein</keyword>
<dbReference type="STRING" id="504472.Slin_4166"/>
<protein>
    <submittedName>
        <fullName evidence="3">Response regulator receiver protein</fullName>
    </submittedName>
</protein>
<organism evidence="3 4">
    <name type="scientific">Spirosoma linguale (strain ATCC 33905 / DSM 74 / LMG 10896 / Claus 1)</name>
    <dbReference type="NCBI Taxonomy" id="504472"/>
    <lineage>
        <taxon>Bacteria</taxon>
        <taxon>Pseudomonadati</taxon>
        <taxon>Bacteroidota</taxon>
        <taxon>Cytophagia</taxon>
        <taxon>Cytophagales</taxon>
        <taxon>Cytophagaceae</taxon>
        <taxon>Spirosoma</taxon>
    </lineage>
</organism>
<feature type="modified residue" description="4-aspartylphosphate" evidence="1">
    <location>
        <position position="66"/>
    </location>
</feature>
<gene>
    <name evidence="3" type="ordered locus">Slin_4166</name>
</gene>
<accession>D2QJV7</accession>
<dbReference type="PROSITE" id="PS50110">
    <property type="entry name" value="RESPONSE_REGULATORY"/>
    <property type="match status" value="1"/>
</dbReference>
<dbReference type="Pfam" id="PF00072">
    <property type="entry name" value="Response_reg"/>
    <property type="match status" value="1"/>
</dbReference>
<reference evidence="3 4" key="1">
    <citation type="journal article" date="2010" name="Stand. Genomic Sci.">
        <title>Complete genome sequence of Spirosoma linguale type strain (1).</title>
        <authorList>
            <person name="Lail K."/>
            <person name="Sikorski J."/>
            <person name="Saunders E."/>
            <person name="Lapidus A."/>
            <person name="Glavina Del Rio T."/>
            <person name="Copeland A."/>
            <person name="Tice H."/>
            <person name="Cheng J.-F."/>
            <person name="Lucas S."/>
            <person name="Nolan M."/>
            <person name="Bruce D."/>
            <person name="Goodwin L."/>
            <person name="Pitluck S."/>
            <person name="Ivanova N."/>
            <person name="Mavromatis K."/>
            <person name="Ovchinnikova G."/>
            <person name="Pati A."/>
            <person name="Chen A."/>
            <person name="Palaniappan K."/>
            <person name="Land M."/>
            <person name="Hauser L."/>
            <person name="Chang Y.-J."/>
            <person name="Jeffries C.D."/>
            <person name="Chain P."/>
            <person name="Brettin T."/>
            <person name="Detter J.C."/>
            <person name="Schuetze A."/>
            <person name="Rohde M."/>
            <person name="Tindall B.J."/>
            <person name="Goeker M."/>
            <person name="Bristow J."/>
            <person name="Eisen J.A."/>
            <person name="Markowitz V."/>
            <person name="Hugenholtz P."/>
            <person name="Kyrpides N.C."/>
            <person name="Klenk H.-P."/>
            <person name="Chen F."/>
        </authorList>
    </citation>
    <scope>NUCLEOTIDE SEQUENCE [LARGE SCALE GENOMIC DNA]</scope>
    <source>
        <strain evidence="4">ATCC 33905 / DSM 74 / LMG 10896 / Claus 1</strain>
    </source>
</reference>
<evidence type="ECO:0000259" key="2">
    <source>
        <dbReference type="PROSITE" id="PS50110"/>
    </source>
</evidence>
<name>D2QJV7_SPILD</name>
<dbReference type="KEGG" id="sli:Slin_4166"/>
<dbReference type="Gene3D" id="3.40.50.2300">
    <property type="match status" value="1"/>
</dbReference>
<dbReference type="InterPro" id="IPR001789">
    <property type="entry name" value="Sig_transdc_resp-reg_receiver"/>
</dbReference>
<dbReference type="EMBL" id="CP001769">
    <property type="protein sequence ID" value="ADB40153.1"/>
    <property type="molecule type" value="Genomic_DNA"/>
</dbReference>
<dbReference type="eggNOG" id="COG0784">
    <property type="taxonomic scope" value="Bacteria"/>
</dbReference>
<dbReference type="InterPro" id="IPR011006">
    <property type="entry name" value="CheY-like_superfamily"/>
</dbReference>
<sequence length="137" mass="15847">MYMDTRTERGLVIFIATDSDDEFYFYRQAFADVCPVAILYFFTRKGDLLDALKQDIYPKPALIVMDWNMAARKGYVVLSWLAQSPVWQVIPVVIMTDAHKPVDEVKCAQLGYELVLPKEPSYTKQLKQLRGLVRAFM</sequence>
<dbReference type="Proteomes" id="UP000002028">
    <property type="component" value="Chromosome"/>
</dbReference>
<dbReference type="SUPFAM" id="SSF52172">
    <property type="entry name" value="CheY-like"/>
    <property type="match status" value="1"/>
</dbReference>